<reference evidence="9" key="1">
    <citation type="submission" date="2019-03" db="EMBL/GenBank/DDBJ databases">
        <title>Lake Tanganyika Metagenome-Assembled Genomes (MAGs).</title>
        <authorList>
            <person name="Tran P."/>
        </authorList>
    </citation>
    <scope>NUCLEOTIDE SEQUENCE</scope>
    <source>
        <strain evidence="9">K_DeepCast_65m_m2_066</strain>
    </source>
</reference>
<dbReference type="GO" id="GO:0005886">
    <property type="term" value="C:plasma membrane"/>
    <property type="evidence" value="ECO:0007669"/>
    <property type="project" value="UniProtKB-SubCell"/>
</dbReference>
<dbReference type="InterPro" id="IPR003838">
    <property type="entry name" value="ABC3_permease_C"/>
</dbReference>
<evidence type="ECO:0000256" key="4">
    <source>
        <dbReference type="ARBA" id="ARBA00022989"/>
    </source>
</evidence>
<evidence type="ECO:0000313" key="9">
    <source>
        <dbReference type="EMBL" id="MBM3222816.1"/>
    </source>
</evidence>
<proteinExistence type="predicted"/>
<feature type="domain" description="MacB-like periplasmic core" evidence="8">
    <location>
        <begin position="19"/>
        <end position="228"/>
    </location>
</feature>
<comment type="caution">
    <text evidence="9">The sequence shown here is derived from an EMBL/GenBank/DDBJ whole genome shotgun (WGS) entry which is preliminary data.</text>
</comment>
<evidence type="ECO:0000313" key="10">
    <source>
        <dbReference type="Proteomes" id="UP000712673"/>
    </source>
</evidence>
<feature type="transmembrane region" description="Helical" evidence="6">
    <location>
        <begin position="16"/>
        <end position="40"/>
    </location>
</feature>
<feature type="domain" description="ABC3 transporter permease C-terminal" evidence="7">
    <location>
        <begin position="258"/>
        <end position="379"/>
    </location>
</feature>
<evidence type="ECO:0000256" key="3">
    <source>
        <dbReference type="ARBA" id="ARBA00022692"/>
    </source>
</evidence>
<dbReference type="PANTHER" id="PTHR30572:SF15">
    <property type="entry name" value="ABC TRANSPORTER PERMEASE"/>
    <property type="match status" value="1"/>
</dbReference>
<feature type="transmembrane region" description="Helical" evidence="6">
    <location>
        <begin position="255"/>
        <end position="280"/>
    </location>
</feature>
<organism evidence="9 10">
    <name type="scientific">Tectimicrobiota bacterium</name>
    <dbReference type="NCBI Taxonomy" id="2528274"/>
    <lineage>
        <taxon>Bacteria</taxon>
        <taxon>Pseudomonadati</taxon>
        <taxon>Nitrospinota/Tectimicrobiota group</taxon>
        <taxon>Candidatus Tectimicrobiota</taxon>
    </lineage>
</organism>
<evidence type="ECO:0000256" key="2">
    <source>
        <dbReference type="ARBA" id="ARBA00022475"/>
    </source>
</evidence>
<dbReference type="Pfam" id="PF12704">
    <property type="entry name" value="MacB_PCD"/>
    <property type="match status" value="1"/>
</dbReference>
<dbReference type="Pfam" id="PF02687">
    <property type="entry name" value="FtsX"/>
    <property type="match status" value="1"/>
</dbReference>
<feature type="transmembrane region" description="Helical" evidence="6">
    <location>
        <begin position="300"/>
        <end position="324"/>
    </location>
</feature>
<sequence>MAIPLKYNVRNLRARLITTVVTALSISLTVAVFIVLMALAHGLQNAFRSTGHPHNLIVLRQNAGTETNSTISPQAFQIIKYLEGVALDDQGAPLASAEAMLVINLPRLHTTERSNVLIRGLSAASFALHPQARLIAGRWFTPGSRDIVVSQRIAQRFQRMAMGETLRFGKGEWRVVGLFEAGGTAYDSEIWADVNQVKDDYGRQVFSSVYVQAVDAAQMEPLARRIRDDQRLKLDVKSETQYYAEQTGVGQVIQIYAIFIGVVMAVGSVFAAMNAMYGAVASRFREIGVLRVLGFSQRSILVSFAIEALVLALIGGVIGCLLALPVHGLATGTTNFQTFSEVTFTFRVTPTLLLWGMAFAGLIGVWSGVLPALRAARRPVLEALRSLEG</sequence>
<evidence type="ECO:0000256" key="1">
    <source>
        <dbReference type="ARBA" id="ARBA00004651"/>
    </source>
</evidence>
<dbReference type="InterPro" id="IPR025857">
    <property type="entry name" value="MacB_PCD"/>
</dbReference>
<keyword evidence="5 6" id="KW-0472">Membrane</keyword>
<comment type="subcellular location">
    <subcellularLocation>
        <location evidence="1">Cell membrane</location>
        <topology evidence="1">Multi-pass membrane protein</topology>
    </subcellularLocation>
</comment>
<dbReference type="GO" id="GO:0022857">
    <property type="term" value="F:transmembrane transporter activity"/>
    <property type="evidence" value="ECO:0007669"/>
    <property type="project" value="TreeGrafter"/>
</dbReference>
<keyword evidence="3 6" id="KW-0812">Transmembrane</keyword>
<feature type="transmembrane region" description="Helical" evidence="6">
    <location>
        <begin position="352"/>
        <end position="373"/>
    </location>
</feature>
<dbReference type="EMBL" id="VGLS01000058">
    <property type="protein sequence ID" value="MBM3222816.1"/>
    <property type="molecule type" value="Genomic_DNA"/>
</dbReference>
<keyword evidence="2" id="KW-1003">Cell membrane</keyword>
<keyword evidence="4 6" id="KW-1133">Transmembrane helix</keyword>
<protein>
    <submittedName>
        <fullName evidence="9">ABC transporter permease</fullName>
    </submittedName>
</protein>
<accession>A0A937VXF2</accession>
<name>A0A937VXF2_UNCTE</name>
<dbReference type="PANTHER" id="PTHR30572">
    <property type="entry name" value="MEMBRANE COMPONENT OF TRANSPORTER-RELATED"/>
    <property type="match status" value="1"/>
</dbReference>
<dbReference type="Proteomes" id="UP000712673">
    <property type="component" value="Unassembled WGS sequence"/>
</dbReference>
<evidence type="ECO:0000256" key="5">
    <source>
        <dbReference type="ARBA" id="ARBA00023136"/>
    </source>
</evidence>
<evidence type="ECO:0000256" key="6">
    <source>
        <dbReference type="SAM" id="Phobius"/>
    </source>
</evidence>
<dbReference type="InterPro" id="IPR050250">
    <property type="entry name" value="Macrolide_Exporter_MacB"/>
</dbReference>
<evidence type="ECO:0000259" key="8">
    <source>
        <dbReference type="Pfam" id="PF12704"/>
    </source>
</evidence>
<evidence type="ECO:0000259" key="7">
    <source>
        <dbReference type="Pfam" id="PF02687"/>
    </source>
</evidence>
<dbReference type="AlphaFoldDB" id="A0A937VXF2"/>
<gene>
    <name evidence="9" type="ORF">FJZ47_03290</name>
</gene>